<dbReference type="EMBL" id="FN393077">
    <property type="protein sequence ID" value="CAY80956.1"/>
    <property type="molecule type" value="Genomic_DNA"/>
</dbReference>
<accession>C8ZC40</accession>
<proteinExistence type="predicted"/>
<reference evidence="1 2" key="1">
    <citation type="journal article" date="2009" name="Proc. Natl. Acad. Sci. U.S.A.">
        <title>Eukaryote-to-eukaryote gene transfer events revealed by the genome sequence of the wine yeast Saccharomyces cerevisiae EC1118.</title>
        <authorList>
            <person name="Novo M."/>
            <person name="Bigey F."/>
            <person name="Beyne E."/>
            <person name="Galeote V."/>
            <person name="Gavory F."/>
            <person name="Mallet S."/>
            <person name="Cambot B."/>
            <person name="Legras J.L."/>
            <person name="Wincker P."/>
            <person name="Casaregola S."/>
            <person name="Dequin S."/>
        </authorList>
    </citation>
    <scope>NUCLEOTIDE SEQUENCE [LARGE SCALE GENOMIC DNA]</scope>
    <source>
        <strain evidence="2">Lalvin EC1118 / Prise de mousse</strain>
    </source>
</reference>
<gene>
    <name evidence="1" type="ORF">EC1118_1K5_0958g</name>
</gene>
<protein>
    <submittedName>
        <fullName evidence="1">EC1118_1K5_0958p</fullName>
    </submittedName>
</protein>
<evidence type="ECO:0000313" key="2">
    <source>
        <dbReference type="Proteomes" id="UP000000286"/>
    </source>
</evidence>
<sequence length="132" mass="14289">MYGIILKFTTTDVYSQNKSRRSCDTILPPETSGLFLPPEDIPFESPPSFSSFNPCTALVSFVFICVASSDGPKSNKSSKSPKVVEVFSIPAFVFVTSSLSSKSNSTSSLALLEISFFAMLSNSSICFPLTIF</sequence>
<evidence type="ECO:0000313" key="1">
    <source>
        <dbReference type="EMBL" id="CAY80956.1"/>
    </source>
</evidence>
<dbReference type="HOGENOM" id="CLU_1918709_0_0_1"/>
<name>C8ZC40_YEAS8</name>
<organism evidence="1 2">
    <name type="scientific">Saccharomyces cerevisiae (strain Lalvin EC1118 / Prise de mousse)</name>
    <name type="common">Baker's yeast</name>
    <dbReference type="NCBI Taxonomy" id="643680"/>
    <lineage>
        <taxon>Eukaryota</taxon>
        <taxon>Fungi</taxon>
        <taxon>Dikarya</taxon>
        <taxon>Ascomycota</taxon>
        <taxon>Saccharomycotina</taxon>
        <taxon>Saccharomycetes</taxon>
        <taxon>Saccharomycetales</taxon>
        <taxon>Saccharomycetaceae</taxon>
        <taxon>Saccharomyces</taxon>
    </lineage>
</organism>
<dbReference type="Proteomes" id="UP000000286">
    <property type="component" value="Chromosome XI"/>
</dbReference>
<dbReference type="AlphaFoldDB" id="C8ZC40"/>